<gene>
    <name evidence="1" type="ORF">ABZ510_29970</name>
</gene>
<comment type="caution">
    <text evidence="1">The sequence shown here is derived from an EMBL/GenBank/DDBJ whole genome shotgun (WGS) entry which is preliminary data.</text>
</comment>
<accession>A0ABV2WYT9</accession>
<proteinExistence type="predicted"/>
<organism evidence="1 2">
    <name type="scientific">Nocardia rhamnosiphila</name>
    <dbReference type="NCBI Taxonomy" id="426716"/>
    <lineage>
        <taxon>Bacteria</taxon>
        <taxon>Bacillati</taxon>
        <taxon>Actinomycetota</taxon>
        <taxon>Actinomycetes</taxon>
        <taxon>Mycobacteriales</taxon>
        <taxon>Nocardiaceae</taxon>
        <taxon>Nocardia</taxon>
    </lineage>
</organism>
<evidence type="ECO:0000313" key="2">
    <source>
        <dbReference type="Proteomes" id="UP001550628"/>
    </source>
</evidence>
<reference evidence="1 2" key="1">
    <citation type="submission" date="2024-06" db="EMBL/GenBank/DDBJ databases">
        <title>The Natural Products Discovery Center: Release of the First 8490 Sequenced Strains for Exploring Actinobacteria Biosynthetic Diversity.</title>
        <authorList>
            <person name="Kalkreuter E."/>
            <person name="Kautsar S.A."/>
            <person name="Yang D."/>
            <person name="Bader C.D."/>
            <person name="Teijaro C.N."/>
            <person name="Fluegel L."/>
            <person name="Davis C.M."/>
            <person name="Simpson J.R."/>
            <person name="Lauterbach L."/>
            <person name="Steele A.D."/>
            <person name="Gui C."/>
            <person name="Meng S."/>
            <person name="Li G."/>
            <person name="Viehrig K."/>
            <person name="Ye F."/>
            <person name="Su P."/>
            <person name="Kiefer A.F."/>
            <person name="Nichols A."/>
            <person name="Cepeda A.J."/>
            <person name="Yan W."/>
            <person name="Fan B."/>
            <person name="Jiang Y."/>
            <person name="Adhikari A."/>
            <person name="Zheng C.-J."/>
            <person name="Schuster L."/>
            <person name="Cowan T.M."/>
            <person name="Smanski M.J."/>
            <person name="Chevrette M.G."/>
            <person name="De Carvalho L.P.S."/>
            <person name="Shen B."/>
        </authorList>
    </citation>
    <scope>NUCLEOTIDE SEQUENCE [LARGE SCALE GENOMIC DNA]</scope>
    <source>
        <strain evidence="1 2">NPDC019708</strain>
    </source>
</reference>
<dbReference type="RefSeq" id="WP_356959508.1">
    <property type="nucleotide sequence ID" value="NZ_JBEYBD010000029.1"/>
</dbReference>
<name>A0ABV2WYT9_9NOCA</name>
<protein>
    <submittedName>
        <fullName evidence="1">Uncharacterized protein</fullName>
    </submittedName>
</protein>
<evidence type="ECO:0000313" key="1">
    <source>
        <dbReference type="EMBL" id="MEU1956067.1"/>
    </source>
</evidence>
<dbReference type="EMBL" id="JBEYBF010000032">
    <property type="protein sequence ID" value="MEU1956067.1"/>
    <property type="molecule type" value="Genomic_DNA"/>
</dbReference>
<dbReference type="Proteomes" id="UP001550628">
    <property type="component" value="Unassembled WGS sequence"/>
</dbReference>
<keyword evidence="2" id="KW-1185">Reference proteome</keyword>
<sequence length="54" mass="5268">MTGVPIVATGLGVATMPGGDVVADMGQVLTMAGVPILSIRWRALCGDAGVVADG</sequence>